<dbReference type="PANTHER" id="PTHR42194">
    <property type="entry name" value="UPF0276 PROTEIN HI_1600"/>
    <property type="match status" value="1"/>
</dbReference>
<dbReference type="NCBIfam" id="NF003818">
    <property type="entry name" value="PRK05409.1"/>
    <property type="match status" value="1"/>
</dbReference>
<dbReference type="Pfam" id="PF05114">
    <property type="entry name" value="MbnB_TglH_ChrH"/>
    <property type="match status" value="1"/>
</dbReference>
<evidence type="ECO:0000313" key="3">
    <source>
        <dbReference type="Proteomes" id="UP000659223"/>
    </source>
</evidence>
<protein>
    <submittedName>
        <fullName evidence="2">UPF0276 protein</fullName>
    </submittedName>
</protein>
<accession>A0ABQ2YWW2</accession>
<dbReference type="PANTHER" id="PTHR42194:SF1">
    <property type="entry name" value="UPF0276 PROTEIN HI_1600"/>
    <property type="match status" value="1"/>
</dbReference>
<feature type="region of interest" description="Disordered" evidence="1">
    <location>
        <begin position="280"/>
        <end position="303"/>
    </location>
</feature>
<sequence>MGEARLGTPRLGYGVGLRTPHLAHIREHRPPVGFFEIISENFLDCRGGRRRALEEIAAHYPVVLHGVSLSIGSTDPLDFGYLRRLKRLADEVDAPWVSDHVCWTGVLGVHTHDLLPLPFTEETLAHVAARARVVQDVLERPLALENPSSYVEFRASTLTEWEFLARLAEEADCGLLLDVNNVHVSAFNHDFDPERYLRELPHERVVQMHLAGHTDYGTHIIDTHDAPVAEPVWELYRLAVELTGGGAATLLERDDKLPPFPELLAELDRARAAAGAVTAVSSVPSGSSGPSVSSVAAGSGSHG</sequence>
<name>A0ABQ2YWW2_9ACTN</name>
<dbReference type="EMBL" id="BMUT01000011">
    <property type="protein sequence ID" value="GGX98030.1"/>
    <property type="molecule type" value="Genomic_DNA"/>
</dbReference>
<organism evidence="2 3">
    <name type="scientific">Streptomyces hiroshimensis</name>
    <dbReference type="NCBI Taxonomy" id="66424"/>
    <lineage>
        <taxon>Bacteria</taxon>
        <taxon>Bacillati</taxon>
        <taxon>Actinomycetota</taxon>
        <taxon>Actinomycetes</taxon>
        <taxon>Kitasatosporales</taxon>
        <taxon>Streptomycetaceae</taxon>
        <taxon>Streptomyces</taxon>
    </lineage>
</organism>
<evidence type="ECO:0000313" key="2">
    <source>
        <dbReference type="EMBL" id="GGX98030.1"/>
    </source>
</evidence>
<dbReference type="Proteomes" id="UP000659223">
    <property type="component" value="Unassembled WGS sequence"/>
</dbReference>
<dbReference type="RefSeq" id="WP_190024021.1">
    <property type="nucleotide sequence ID" value="NZ_BMUT01000011.1"/>
</dbReference>
<gene>
    <name evidence="2" type="ORF">GCM10010324_50470</name>
</gene>
<dbReference type="InterPro" id="IPR007801">
    <property type="entry name" value="MbnB/TglH/ChrH"/>
</dbReference>
<dbReference type="Gene3D" id="3.20.20.150">
    <property type="entry name" value="Divalent-metal-dependent TIM barrel enzymes"/>
    <property type="match status" value="1"/>
</dbReference>
<reference evidence="3" key="1">
    <citation type="journal article" date="2019" name="Int. J. Syst. Evol. Microbiol.">
        <title>The Global Catalogue of Microorganisms (GCM) 10K type strain sequencing project: providing services to taxonomists for standard genome sequencing and annotation.</title>
        <authorList>
            <consortium name="The Broad Institute Genomics Platform"/>
            <consortium name="The Broad Institute Genome Sequencing Center for Infectious Disease"/>
            <person name="Wu L."/>
            <person name="Ma J."/>
        </authorList>
    </citation>
    <scope>NUCLEOTIDE SEQUENCE [LARGE SCALE GENOMIC DNA]</scope>
    <source>
        <strain evidence="3">JCM 4586</strain>
    </source>
</reference>
<dbReference type="SUPFAM" id="SSF51658">
    <property type="entry name" value="Xylose isomerase-like"/>
    <property type="match status" value="1"/>
</dbReference>
<evidence type="ECO:0000256" key="1">
    <source>
        <dbReference type="SAM" id="MobiDB-lite"/>
    </source>
</evidence>
<keyword evidence="3" id="KW-1185">Reference proteome</keyword>
<proteinExistence type="predicted"/>
<comment type="caution">
    <text evidence="2">The sequence shown here is derived from an EMBL/GenBank/DDBJ whole genome shotgun (WGS) entry which is preliminary data.</text>
</comment>
<dbReference type="InterPro" id="IPR036237">
    <property type="entry name" value="Xyl_isomerase-like_sf"/>
</dbReference>